<evidence type="ECO:0000256" key="2">
    <source>
        <dbReference type="SAM" id="MobiDB-lite"/>
    </source>
</evidence>
<feature type="domain" description="GAF" evidence="3">
    <location>
        <begin position="74"/>
        <end position="217"/>
    </location>
</feature>
<keyword evidence="1" id="KW-0175">Coiled coil</keyword>
<gene>
    <name evidence="4" type="ORF">GCM10009850_121260</name>
</gene>
<organism evidence="4 5">
    <name type="scientific">Nonomuraea monospora</name>
    <dbReference type="NCBI Taxonomy" id="568818"/>
    <lineage>
        <taxon>Bacteria</taxon>
        <taxon>Bacillati</taxon>
        <taxon>Actinomycetota</taxon>
        <taxon>Actinomycetes</taxon>
        <taxon>Streptosporangiales</taxon>
        <taxon>Streptosporangiaceae</taxon>
        <taxon>Nonomuraea</taxon>
    </lineage>
</organism>
<dbReference type="InterPro" id="IPR003018">
    <property type="entry name" value="GAF"/>
</dbReference>
<dbReference type="RefSeq" id="WP_344496448.1">
    <property type="nucleotide sequence ID" value="NZ_BAAAQX010000078.1"/>
</dbReference>
<dbReference type="Gene3D" id="3.30.450.40">
    <property type="match status" value="1"/>
</dbReference>
<protein>
    <recommendedName>
        <fullName evidence="3">GAF domain-containing protein</fullName>
    </recommendedName>
</protein>
<dbReference type="InterPro" id="IPR029016">
    <property type="entry name" value="GAF-like_dom_sf"/>
</dbReference>
<evidence type="ECO:0000313" key="4">
    <source>
        <dbReference type="EMBL" id="GAA2219716.1"/>
    </source>
</evidence>
<proteinExistence type="predicted"/>
<feature type="region of interest" description="Disordered" evidence="2">
    <location>
        <begin position="59"/>
        <end position="78"/>
    </location>
</feature>
<evidence type="ECO:0000259" key="3">
    <source>
        <dbReference type="Pfam" id="PF13185"/>
    </source>
</evidence>
<dbReference type="SUPFAM" id="SSF55781">
    <property type="entry name" value="GAF domain-like"/>
    <property type="match status" value="1"/>
</dbReference>
<dbReference type="EMBL" id="BAAAQX010000078">
    <property type="protein sequence ID" value="GAA2219716.1"/>
    <property type="molecule type" value="Genomic_DNA"/>
</dbReference>
<feature type="coiled-coil region" evidence="1">
    <location>
        <begin position="5"/>
        <end position="32"/>
    </location>
</feature>
<dbReference type="Proteomes" id="UP001499843">
    <property type="component" value="Unassembled WGS sequence"/>
</dbReference>
<evidence type="ECO:0000256" key="1">
    <source>
        <dbReference type="SAM" id="Coils"/>
    </source>
</evidence>
<keyword evidence="5" id="KW-1185">Reference proteome</keyword>
<comment type="caution">
    <text evidence="4">The sequence shown here is derived from an EMBL/GenBank/DDBJ whole genome shotgun (WGS) entry which is preliminary data.</text>
</comment>
<accession>A0ABP5Q0E9</accession>
<reference evidence="5" key="1">
    <citation type="journal article" date="2019" name="Int. J. Syst. Evol. Microbiol.">
        <title>The Global Catalogue of Microorganisms (GCM) 10K type strain sequencing project: providing services to taxonomists for standard genome sequencing and annotation.</title>
        <authorList>
            <consortium name="The Broad Institute Genomics Platform"/>
            <consortium name="The Broad Institute Genome Sequencing Center for Infectious Disease"/>
            <person name="Wu L."/>
            <person name="Ma J."/>
        </authorList>
    </citation>
    <scope>NUCLEOTIDE SEQUENCE [LARGE SCALE GENOMIC DNA]</scope>
    <source>
        <strain evidence="5">JCM 16114</strain>
    </source>
</reference>
<sequence>MDPDADDLRRQIEHLIARTRAAQRRAEELRLDAAVSRRRVEERETDTLRRLERQWANSEKLGDLGRNPPTRSHADPGGLADAGLRAALALTGADMGNVQLLDRATGALTIVADHGFQQPFLDFFAVVDDDSSVCGRAMVTRKAVAVRDIGQDRLLSGTPEFRVLREAGVRAVYSAPLLDRYGTVLGVLSVHRRGRHEWTRQDHLLLRLLSRHLGDLLSTTDPEPE</sequence>
<dbReference type="Pfam" id="PF13185">
    <property type="entry name" value="GAF_2"/>
    <property type="match status" value="1"/>
</dbReference>
<evidence type="ECO:0000313" key="5">
    <source>
        <dbReference type="Proteomes" id="UP001499843"/>
    </source>
</evidence>
<name>A0ABP5Q0E9_9ACTN</name>